<dbReference type="InterPro" id="IPR003538">
    <property type="entry name" value="TonB"/>
</dbReference>
<keyword evidence="5" id="KW-0997">Cell inner membrane</keyword>
<comment type="subcellular location">
    <subcellularLocation>
        <location evidence="1">Cell inner membrane</location>
        <topology evidence="1">Single-pass membrane protein</topology>
        <orientation evidence="1">Periplasmic side</orientation>
    </subcellularLocation>
</comment>
<name>A0A1Y1CRK8_9BACT</name>
<evidence type="ECO:0000256" key="7">
    <source>
        <dbReference type="ARBA" id="ARBA00022927"/>
    </source>
</evidence>
<dbReference type="PROSITE" id="PS52015">
    <property type="entry name" value="TONB_CTD"/>
    <property type="match status" value="1"/>
</dbReference>
<evidence type="ECO:0000313" key="13">
    <source>
        <dbReference type="Proteomes" id="UP000218267"/>
    </source>
</evidence>
<dbReference type="PANTHER" id="PTHR33446:SF2">
    <property type="entry name" value="PROTEIN TONB"/>
    <property type="match status" value="1"/>
</dbReference>
<dbReference type="Pfam" id="PF03544">
    <property type="entry name" value="TonB_C"/>
    <property type="match status" value="1"/>
</dbReference>
<dbReference type="GO" id="GO:0055085">
    <property type="term" value="P:transmembrane transport"/>
    <property type="evidence" value="ECO:0007669"/>
    <property type="project" value="InterPro"/>
</dbReference>
<dbReference type="Proteomes" id="UP000218267">
    <property type="component" value="Chromosome"/>
</dbReference>
<protein>
    <submittedName>
        <fullName evidence="12">Energy transducer TonB</fullName>
    </submittedName>
</protein>
<organism evidence="12 13">
    <name type="scientific">Labilibaculum antarcticum</name>
    <dbReference type="NCBI Taxonomy" id="1717717"/>
    <lineage>
        <taxon>Bacteria</taxon>
        <taxon>Pseudomonadati</taxon>
        <taxon>Bacteroidota</taxon>
        <taxon>Bacteroidia</taxon>
        <taxon>Marinilabiliales</taxon>
        <taxon>Marinifilaceae</taxon>
        <taxon>Labilibaculum</taxon>
    </lineage>
</organism>
<evidence type="ECO:0000313" key="12">
    <source>
        <dbReference type="EMBL" id="BAX81881.1"/>
    </source>
</evidence>
<sequence length="238" mass="27426">MIPKKNPNADLEKRKSLFFEIGLVVALALTLISFEWPTRVREVVEIRNLVDLKLDEEIIPITRQEEIKEKPKLPPKIHLTDVITIVEDDTELENELEIVEDDFNQETEFEIAPQEVFVEEEVDEEMKIFVIVEEMPIFRPDICKNNVEGNLELYRHINSSIRYPVIAQENGITGRVYVSFVVGKDGSISKVELLRGVDPSLDQEALRVIRNLPKFEPGKQRGKPVKVSYSTVINFVLQ</sequence>
<proteinExistence type="inferred from homology"/>
<gene>
    <name evidence="12" type="ORF">ALGA_3589</name>
</gene>
<dbReference type="InterPro" id="IPR051045">
    <property type="entry name" value="TonB-dependent_transducer"/>
</dbReference>
<dbReference type="GO" id="GO:0015031">
    <property type="term" value="P:protein transport"/>
    <property type="evidence" value="ECO:0007669"/>
    <property type="project" value="UniProtKB-KW"/>
</dbReference>
<keyword evidence="6 10" id="KW-0812">Transmembrane</keyword>
<evidence type="ECO:0000256" key="5">
    <source>
        <dbReference type="ARBA" id="ARBA00022519"/>
    </source>
</evidence>
<evidence type="ECO:0000256" key="6">
    <source>
        <dbReference type="ARBA" id="ARBA00022692"/>
    </source>
</evidence>
<evidence type="ECO:0000259" key="11">
    <source>
        <dbReference type="PROSITE" id="PS52015"/>
    </source>
</evidence>
<reference evidence="13" key="2">
    <citation type="journal article" date="2020" name="Antonie Van Leeuwenhoek">
        <title>Labilibaculum antarcticum sp. nov., a novel facultative anaerobic, psychrotorelant bacterium isolated from marine sediment of Antarctica.</title>
        <authorList>
            <person name="Watanabe M."/>
            <person name="Kojima H."/>
            <person name="Fukui M."/>
        </authorList>
    </citation>
    <scope>NUCLEOTIDE SEQUENCE [LARGE SCALE GENOMIC DNA]</scope>
    <source>
        <strain evidence="13">SPP2</strain>
    </source>
</reference>
<accession>A0A1Y1CRK8</accession>
<dbReference type="KEGG" id="mbas:ALGA_3589"/>
<dbReference type="GO" id="GO:0030288">
    <property type="term" value="C:outer membrane-bounded periplasmic space"/>
    <property type="evidence" value="ECO:0007669"/>
    <property type="project" value="InterPro"/>
</dbReference>
<keyword evidence="7" id="KW-0653">Protein transport</keyword>
<dbReference type="PANTHER" id="PTHR33446">
    <property type="entry name" value="PROTEIN TONB-RELATED"/>
    <property type="match status" value="1"/>
</dbReference>
<dbReference type="AlphaFoldDB" id="A0A1Y1CRK8"/>
<evidence type="ECO:0000256" key="2">
    <source>
        <dbReference type="ARBA" id="ARBA00006555"/>
    </source>
</evidence>
<keyword evidence="9 10" id="KW-0472">Membrane</keyword>
<comment type="similarity">
    <text evidence="2">Belongs to the TonB family.</text>
</comment>
<dbReference type="InterPro" id="IPR006260">
    <property type="entry name" value="TonB/TolA_C"/>
</dbReference>
<evidence type="ECO:0000256" key="4">
    <source>
        <dbReference type="ARBA" id="ARBA00022475"/>
    </source>
</evidence>
<dbReference type="SUPFAM" id="SSF74653">
    <property type="entry name" value="TolA/TonB C-terminal domain"/>
    <property type="match status" value="1"/>
</dbReference>
<evidence type="ECO:0000256" key="8">
    <source>
        <dbReference type="ARBA" id="ARBA00022989"/>
    </source>
</evidence>
<keyword evidence="4" id="KW-1003">Cell membrane</keyword>
<evidence type="ECO:0000256" key="10">
    <source>
        <dbReference type="SAM" id="Phobius"/>
    </source>
</evidence>
<dbReference type="GO" id="GO:0098797">
    <property type="term" value="C:plasma membrane protein complex"/>
    <property type="evidence" value="ECO:0007669"/>
    <property type="project" value="TreeGrafter"/>
</dbReference>
<dbReference type="EMBL" id="AP018042">
    <property type="protein sequence ID" value="BAX81881.1"/>
    <property type="molecule type" value="Genomic_DNA"/>
</dbReference>
<keyword evidence="13" id="KW-1185">Reference proteome</keyword>
<dbReference type="OrthoDB" id="9814002at2"/>
<feature type="domain" description="TonB C-terminal" evidence="11">
    <location>
        <begin position="148"/>
        <end position="238"/>
    </location>
</feature>
<dbReference type="NCBIfam" id="TIGR01352">
    <property type="entry name" value="tonB_Cterm"/>
    <property type="match status" value="1"/>
</dbReference>
<evidence type="ECO:0000256" key="9">
    <source>
        <dbReference type="ARBA" id="ARBA00023136"/>
    </source>
</evidence>
<keyword evidence="3" id="KW-0813">Transport</keyword>
<dbReference type="InterPro" id="IPR037682">
    <property type="entry name" value="TonB_C"/>
</dbReference>
<reference evidence="12 13" key="1">
    <citation type="journal article" date="2018" name="Mar. Genomics">
        <title>Complete genome sequence of Marinifilaceae bacterium strain SPP2, isolated from the Antarctic marine sediment.</title>
        <authorList>
            <person name="Watanabe M."/>
            <person name="Kojima H."/>
            <person name="Fukui M."/>
        </authorList>
    </citation>
    <scope>NUCLEOTIDE SEQUENCE [LARGE SCALE GENOMIC DNA]</scope>
    <source>
        <strain evidence="12 13">SPP2</strain>
    </source>
</reference>
<dbReference type="PRINTS" id="PR01374">
    <property type="entry name" value="TONBPROTEIN"/>
</dbReference>
<dbReference type="RefSeq" id="WP_096431695.1">
    <property type="nucleotide sequence ID" value="NZ_AP018042.1"/>
</dbReference>
<dbReference type="GO" id="GO:0031992">
    <property type="term" value="F:energy transducer activity"/>
    <property type="evidence" value="ECO:0007669"/>
    <property type="project" value="InterPro"/>
</dbReference>
<dbReference type="Gene3D" id="3.30.1150.10">
    <property type="match status" value="1"/>
</dbReference>
<keyword evidence="8 10" id="KW-1133">Transmembrane helix</keyword>
<evidence type="ECO:0000256" key="3">
    <source>
        <dbReference type="ARBA" id="ARBA00022448"/>
    </source>
</evidence>
<feature type="transmembrane region" description="Helical" evidence="10">
    <location>
        <begin position="16"/>
        <end position="36"/>
    </location>
</feature>
<evidence type="ECO:0000256" key="1">
    <source>
        <dbReference type="ARBA" id="ARBA00004383"/>
    </source>
</evidence>
<dbReference type="GO" id="GO:0015891">
    <property type="term" value="P:siderophore transport"/>
    <property type="evidence" value="ECO:0007669"/>
    <property type="project" value="InterPro"/>
</dbReference>